<dbReference type="AlphaFoldDB" id="A0AAW0UB74"/>
<evidence type="ECO:0000313" key="9">
    <source>
        <dbReference type="EMBL" id="KAK8397354.1"/>
    </source>
</evidence>
<keyword evidence="3" id="KW-1003">Cell membrane</keyword>
<feature type="transmembrane region" description="Helical" evidence="8">
    <location>
        <begin position="20"/>
        <end position="40"/>
    </location>
</feature>
<dbReference type="EMBL" id="JARAKH010000014">
    <property type="protein sequence ID" value="KAK8397354.1"/>
    <property type="molecule type" value="Genomic_DNA"/>
</dbReference>
<evidence type="ECO:0000256" key="1">
    <source>
        <dbReference type="ARBA" id="ARBA00004651"/>
    </source>
</evidence>
<accession>A0AAW0UB74</accession>
<protein>
    <submittedName>
        <fullName evidence="9">Uncharacterized protein</fullName>
    </submittedName>
</protein>
<evidence type="ECO:0000256" key="3">
    <source>
        <dbReference type="ARBA" id="ARBA00022475"/>
    </source>
</evidence>
<keyword evidence="4 8" id="KW-0812">Transmembrane</keyword>
<dbReference type="Pfam" id="PF03253">
    <property type="entry name" value="UT"/>
    <property type="match status" value="1"/>
</dbReference>
<evidence type="ECO:0000256" key="6">
    <source>
        <dbReference type="ARBA" id="ARBA00023136"/>
    </source>
</evidence>
<dbReference type="PANTHER" id="PTHR10464">
    <property type="entry name" value="UREA TRANSPORTER"/>
    <property type="match status" value="1"/>
</dbReference>
<dbReference type="PANTHER" id="PTHR10464:SF4">
    <property type="entry name" value="UREA TRANSPORTER"/>
    <property type="match status" value="1"/>
</dbReference>
<comment type="subcellular location">
    <subcellularLocation>
        <location evidence="1">Cell membrane</location>
        <topology evidence="1">Multi-pass membrane protein</topology>
    </subcellularLocation>
</comment>
<dbReference type="InterPro" id="IPR029020">
    <property type="entry name" value="Ammonium/urea_transptr"/>
</dbReference>
<comment type="caution">
    <text evidence="9">The sequence shown here is derived from an EMBL/GenBank/DDBJ whole genome shotgun (WGS) entry which is preliminary data.</text>
</comment>
<evidence type="ECO:0000256" key="4">
    <source>
        <dbReference type="ARBA" id="ARBA00022692"/>
    </source>
</evidence>
<reference evidence="9 10" key="1">
    <citation type="submission" date="2023-03" db="EMBL/GenBank/DDBJ databases">
        <title>High-quality genome of Scylla paramamosain provides insights in environmental adaptation.</title>
        <authorList>
            <person name="Zhang L."/>
        </authorList>
    </citation>
    <scope>NUCLEOTIDE SEQUENCE [LARGE SCALE GENOMIC DNA]</scope>
    <source>
        <strain evidence="9">LZ_2023a</strain>
        <tissue evidence="9">Muscle</tissue>
    </source>
</reference>
<keyword evidence="6 8" id="KW-0472">Membrane</keyword>
<proteinExistence type="inferred from homology"/>
<organism evidence="9 10">
    <name type="scientific">Scylla paramamosain</name>
    <name type="common">Mud crab</name>
    <dbReference type="NCBI Taxonomy" id="85552"/>
    <lineage>
        <taxon>Eukaryota</taxon>
        <taxon>Metazoa</taxon>
        <taxon>Ecdysozoa</taxon>
        <taxon>Arthropoda</taxon>
        <taxon>Crustacea</taxon>
        <taxon>Multicrustacea</taxon>
        <taxon>Malacostraca</taxon>
        <taxon>Eumalacostraca</taxon>
        <taxon>Eucarida</taxon>
        <taxon>Decapoda</taxon>
        <taxon>Pleocyemata</taxon>
        <taxon>Brachyura</taxon>
        <taxon>Eubrachyura</taxon>
        <taxon>Portunoidea</taxon>
        <taxon>Portunidae</taxon>
        <taxon>Portuninae</taxon>
        <taxon>Scylla</taxon>
    </lineage>
</organism>
<name>A0AAW0UB74_SCYPA</name>
<keyword evidence="5 8" id="KW-1133">Transmembrane helix</keyword>
<keyword evidence="10" id="KW-1185">Reference proteome</keyword>
<evidence type="ECO:0000256" key="7">
    <source>
        <dbReference type="ARBA" id="ARBA00033993"/>
    </source>
</evidence>
<dbReference type="Proteomes" id="UP001487740">
    <property type="component" value="Unassembled WGS sequence"/>
</dbReference>
<dbReference type="GO" id="GO:0005886">
    <property type="term" value="C:plasma membrane"/>
    <property type="evidence" value="ECO:0007669"/>
    <property type="project" value="UniProtKB-SubCell"/>
</dbReference>
<dbReference type="Gene3D" id="1.10.3430.10">
    <property type="entry name" value="Ammonium transporter AmtB like domains"/>
    <property type="match status" value="1"/>
</dbReference>
<sequence>MHSRLPGNGFVSGAARQGSGLAGVTASALLLGVLAAVSVLSGNAVSTLLSQTNLPGLTMPYVLIGTPLCASLGFRDVAEPTGVPDVTALPSAAAPVVSVPATPVLVDGLVNVLQGVVRGAGQVYGCEGLVSSGLVFAATLVFSPTVFGQALLGTLTGALCGTLLDEPPYTALYAGQYGRHSLLTALSLGGFFFVLNTYSTLAGVFGGVLATLLFHALRKSPLAVLTTPHVISTLIFLHARLRGGLLKRVDLIYLSFPEMHRRLFRPGNAVEDFVLA</sequence>
<feature type="transmembrane region" description="Helical" evidence="8">
    <location>
        <begin position="188"/>
        <end position="214"/>
    </location>
</feature>
<evidence type="ECO:0000256" key="5">
    <source>
        <dbReference type="ARBA" id="ARBA00022989"/>
    </source>
</evidence>
<comment type="catalytic activity">
    <reaction evidence="7">
        <text>urea(in) = urea(out)</text>
        <dbReference type="Rhea" id="RHEA:32799"/>
        <dbReference type="ChEBI" id="CHEBI:16199"/>
    </reaction>
</comment>
<dbReference type="InterPro" id="IPR004937">
    <property type="entry name" value="Urea_transporter"/>
</dbReference>
<comment type="similarity">
    <text evidence="2">Belongs to the urea transporter family.</text>
</comment>
<dbReference type="GO" id="GO:0015204">
    <property type="term" value="F:urea transmembrane transporter activity"/>
    <property type="evidence" value="ECO:0007669"/>
    <property type="project" value="InterPro"/>
</dbReference>
<evidence type="ECO:0000256" key="2">
    <source>
        <dbReference type="ARBA" id="ARBA00005914"/>
    </source>
</evidence>
<gene>
    <name evidence="9" type="ORF">O3P69_004812</name>
</gene>
<evidence type="ECO:0000313" key="10">
    <source>
        <dbReference type="Proteomes" id="UP001487740"/>
    </source>
</evidence>
<evidence type="ECO:0000256" key="8">
    <source>
        <dbReference type="SAM" id="Phobius"/>
    </source>
</evidence>